<protein>
    <recommendedName>
        <fullName evidence="1">RNA-directed DNA polymerase</fullName>
        <ecNumber evidence="1">2.7.7.49</ecNumber>
    </recommendedName>
</protein>
<keyword evidence="3" id="KW-0548">Nucleotidyltransferase</keyword>
<dbReference type="GO" id="GO:0015074">
    <property type="term" value="P:DNA integration"/>
    <property type="evidence" value="ECO:0007669"/>
    <property type="project" value="InterPro"/>
</dbReference>
<dbReference type="InterPro" id="IPR012337">
    <property type="entry name" value="RNaseH-like_sf"/>
</dbReference>
<keyword evidence="9" id="KW-0511">Multifunctional enzyme</keyword>
<dbReference type="FunFam" id="3.10.20.370:FF:000001">
    <property type="entry name" value="Retrovirus-related Pol polyprotein from transposon 17.6-like protein"/>
    <property type="match status" value="1"/>
</dbReference>
<evidence type="ECO:0000256" key="7">
    <source>
        <dbReference type="ARBA" id="ARBA00022918"/>
    </source>
</evidence>
<dbReference type="InterPro" id="IPR050951">
    <property type="entry name" value="Retrovirus_Pol_polyprotein"/>
</dbReference>
<dbReference type="SUPFAM" id="SSF57756">
    <property type="entry name" value="Retrovirus zinc finger-like domains"/>
    <property type="match status" value="1"/>
</dbReference>
<feature type="compositionally biased region" description="Basic and acidic residues" evidence="11">
    <location>
        <begin position="402"/>
        <end position="419"/>
    </location>
</feature>
<dbReference type="GO" id="GO:0042575">
    <property type="term" value="C:DNA polymerase complex"/>
    <property type="evidence" value="ECO:0007669"/>
    <property type="project" value="UniProtKB-ARBA"/>
</dbReference>
<dbReference type="Pfam" id="PF00665">
    <property type="entry name" value="rve"/>
    <property type="match status" value="1"/>
</dbReference>
<keyword evidence="6" id="KW-0378">Hydrolase</keyword>
<keyword evidence="5" id="KW-0064">Aspartyl protease</keyword>
<dbReference type="InterPro" id="IPR001878">
    <property type="entry name" value="Znf_CCHC"/>
</dbReference>
<dbReference type="InterPro" id="IPR036875">
    <property type="entry name" value="Znf_CCHC_sf"/>
</dbReference>
<dbReference type="SMART" id="SM00343">
    <property type="entry name" value="ZnF_C2HC"/>
    <property type="match status" value="2"/>
</dbReference>
<keyword evidence="6" id="KW-0255">Endonuclease</keyword>
<evidence type="ECO:0000259" key="13">
    <source>
        <dbReference type="PROSITE" id="PS50878"/>
    </source>
</evidence>
<dbReference type="GO" id="GO:0006508">
    <property type="term" value="P:proteolysis"/>
    <property type="evidence" value="ECO:0007669"/>
    <property type="project" value="UniProtKB-KW"/>
</dbReference>
<dbReference type="GO" id="GO:0004519">
    <property type="term" value="F:endonuclease activity"/>
    <property type="evidence" value="ECO:0007669"/>
    <property type="project" value="UniProtKB-KW"/>
</dbReference>
<keyword evidence="10" id="KW-0862">Zinc</keyword>
<feature type="domain" description="Integrase catalytic" evidence="14">
    <location>
        <begin position="596"/>
        <end position="755"/>
    </location>
</feature>
<dbReference type="InterPro" id="IPR038269">
    <property type="entry name" value="SCAN_sf"/>
</dbReference>
<dbReference type="FunFam" id="3.30.70.270:FF:000020">
    <property type="entry name" value="Transposon Tf2-6 polyprotein-like Protein"/>
    <property type="match status" value="1"/>
</dbReference>
<evidence type="ECO:0000256" key="10">
    <source>
        <dbReference type="PROSITE-ProRule" id="PRU00047"/>
    </source>
</evidence>
<dbReference type="EMBL" id="GEGO01002648">
    <property type="protein sequence ID" value="JAR92756.1"/>
    <property type="molecule type" value="Transcribed_RNA"/>
</dbReference>
<dbReference type="PROSITE" id="PS50878">
    <property type="entry name" value="RT_POL"/>
    <property type="match status" value="1"/>
</dbReference>
<evidence type="ECO:0000256" key="9">
    <source>
        <dbReference type="ARBA" id="ARBA00023268"/>
    </source>
</evidence>
<dbReference type="PANTHER" id="PTHR37984:SF5">
    <property type="entry name" value="PROTEIN NYNRIN-LIKE"/>
    <property type="match status" value="1"/>
</dbReference>
<dbReference type="GO" id="GO:0008270">
    <property type="term" value="F:zinc ion binding"/>
    <property type="evidence" value="ECO:0007669"/>
    <property type="project" value="UniProtKB-KW"/>
</dbReference>
<evidence type="ECO:0000256" key="1">
    <source>
        <dbReference type="ARBA" id="ARBA00012493"/>
    </source>
</evidence>
<dbReference type="Gene3D" id="1.10.4020.10">
    <property type="entry name" value="DNA breaking-rejoining enzymes"/>
    <property type="match status" value="1"/>
</dbReference>
<dbReference type="Gene3D" id="3.10.10.10">
    <property type="entry name" value="HIV Type 1 Reverse Transcriptase, subunit A, domain 1"/>
    <property type="match status" value="1"/>
</dbReference>
<keyword evidence="2" id="KW-0645">Protease</keyword>
<dbReference type="InterPro" id="IPR041577">
    <property type="entry name" value="RT_RNaseH_2"/>
</dbReference>
<reference evidence="15" key="1">
    <citation type="journal article" date="2018" name="PLoS Negl. Trop. Dis.">
        <title>Sialome diversity of ticks revealed by RNAseq of single tick salivary glands.</title>
        <authorList>
            <person name="Perner J."/>
            <person name="Kropackova S."/>
            <person name="Kopacek P."/>
            <person name="Ribeiro J.M."/>
        </authorList>
    </citation>
    <scope>NUCLEOTIDE SEQUENCE</scope>
    <source>
        <strain evidence="15">Siblings of single egg batch collected in Ceske Budejovice</strain>
        <tissue evidence="15">Salivary glands</tissue>
    </source>
</reference>
<dbReference type="PROSITE" id="PS50158">
    <property type="entry name" value="ZF_CCHC"/>
    <property type="match status" value="2"/>
</dbReference>
<evidence type="ECO:0000256" key="2">
    <source>
        <dbReference type="ARBA" id="ARBA00022670"/>
    </source>
</evidence>
<dbReference type="GO" id="GO:0003677">
    <property type="term" value="F:DNA binding"/>
    <property type="evidence" value="ECO:0007669"/>
    <property type="project" value="UniProtKB-KW"/>
</dbReference>
<dbReference type="InterPro" id="IPR043128">
    <property type="entry name" value="Rev_trsase/Diguanyl_cyclase"/>
</dbReference>
<feature type="domain" description="Reverse transcriptase" evidence="13">
    <location>
        <begin position="986"/>
        <end position="1163"/>
    </location>
</feature>
<organism evidence="15">
    <name type="scientific">Ixodes ricinus</name>
    <name type="common">Common tick</name>
    <name type="synonym">Acarus ricinus</name>
    <dbReference type="NCBI Taxonomy" id="34613"/>
    <lineage>
        <taxon>Eukaryota</taxon>
        <taxon>Metazoa</taxon>
        <taxon>Ecdysozoa</taxon>
        <taxon>Arthropoda</taxon>
        <taxon>Chelicerata</taxon>
        <taxon>Arachnida</taxon>
        <taxon>Acari</taxon>
        <taxon>Parasitiformes</taxon>
        <taxon>Ixodida</taxon>
        <taxon>Ixodoidea</taxon>
        <taxon>Ixodidae</taxon>
        <taxon>Ixodinae</taxon>
        <taxon>Ixodes</taxon>
    </lineage>
</organism>
<keyword evidence="10" id="KW-0863">Zinc-finger</keyword>
<dbReference type="PROSITE" id="PS50994">
    <property type="entry name" value="INTEGRASE"/>
    <property type="match status" value="1"/>
</dbReference>
<dbReference type="Gene3D" id="1.10.340.70">
    <property type="match status" value="1"/>
</dbReference>
<dbReference type="SUPFAM" id="SSF53098">
    <property type="entry name" value="Ribonuclease H-like"/>
    <property type="match status" value="1"/>
</dbReference>
<dbReference type="Pfam" id="PF17921">
    <property type="entry name" value="Integrase_H2C2"/>
    <property type="match status" value="1"/>
</dbReference>
<dbReference type="InterPro" id="IPR036397">
    <property type="entry name" value="RNaseH_sf"/>
</dbReference>
<dbReference type="SUPFAM" id="SSF56672">
    <property type="entry name" value="DNA/RNA polymerases"/>
    <property type="match status" value="1"/>
</dbReference>
<dbReference type="Gene3D" id="4.10.60.10">
    <property type="entry name" value="Zinc finger, CCHC-type"/>
    <property type="match status" value="1"/>
</dbReference>
<dbReference type="Gene3D" id="3.30.420.10">
    <property type="entry name" value="Ribonuclease H-like superfamily/Ribonuclease H"/>
    <property type="match status" value="1"/>
</dbReference>
<feature type="domain" description="CCHC-type" evidence="12">
    <location>
        <begin position="226"/>
        <end position="241"/>
    </location>
</feature>
<dbReference type="InterPro" id="IPR001584">
    <property type="entry name" value="Integrase_cat-core"/>
</dbReference>
<dbReference type="FunFam" id="3.30.420.10:FF:000032">
    <property type="entry name" value="Retrovirus-related Pol polyprotein from transposon 297-like Protein"/>
    <property type="match status" value="1"/>
</dbReference>
<keyword evidence="8" id="KW-0238">DNA-binding</keyword>
<dbReference type="EC" id="2.7.7.49" evidence="1"/>
<name>A0A147BPR3_IXORI</name>
<feature type="non-terminal residue" evidence="15">
    <location>
        <position position="1"/>
    </location>
</feature>
<evidence type="ECO:0000256" key="6">
    <source>
        <dbReference type="ARBA" id="ARBA00022759"/>
    </source>
</evidence>
<keyword evidence="3" id="KW-0808">Transferase</keyword>
<evidence type="ECO:0000256" key="11">
    <source>
        <dbReference type="SAM" id="MobiDB-lite"/>
    </source>
</evidence>
<dbReference type="InterPro" id="IPR041588">
    <property type="entry name" value="Integrase_H2C2"/>
</dbReference>
<accession>A0A147BPR3</accession>
<evidence type="ECO:0000256" key="3">
    <source>
        <dbReference type="ARBA" id="ARBA00022695"/>
    </source>
</evidence>
<feature type="domain" description="CCHC-type" evidence="12">
    <location>
        <begin position="200"/>
        <end position="215"/>
    </location>
</feature>
<feature type="region of interest" description="Disordered" evidence="11">
    <location>
        <begin position="384"/>
        <end position="456"/>
    </location>
</feature>
<dbReference type="InterPro" id="IPR043502">
    <property type="entry name" value="DNA/RNA_pol_sf"/>
</dbReference>
<feature type="compositionally biased region" description="Low complexity" evidence="11">
    <location>
        <begin position="429"/>
        <end position="439"/>
    </location>
</feature>
<evidence type="ECO:0000256" key="8">
    <source>
        <dbReference type="ARBA" id="ARBA00023125"/>
    </source>
</evidence>
<dbReference type="Pfam" id="PF17919">
    <property type="entry name" value="RT_RNaseH_2"/>
    <property type="match status" value="1"/>
</dbReference>
<dbReference type="GO" id="GO:0003964">
    <property type="term" value="F:RNA-directed DNA polymerase activity"/>
    <property type="evidence" value="ECO:0007669"/>
    <property type="project" value="UniProtKB-KW"/>
</dbReference>
<keyword evidence="10" id="KW-0479">Metal-binding</keyword>
<dbReference type="CDD" id="cd09274">
    <property type="entry name" value="RNase_HI_RT_Ty3"/>
    <property type="match status" value="1"/>
</dbReference>
<evidence type="ECO:0000256" key="5">
    <source>
        <dbReference type="ARBA" id="ARBA00022750"/>
    </source>
</evidence>
<proteinExistence type="predicted"/>
<evidence type="ECO:0000259" key="12">
    <source>
        <dbReference type="PROSITE" id="PS50158"/>
    </source>
</evidence>
<dbReference type="PANTHER" id="PTHR37984">
    <property type="entry name" value="PROTEIN CBG26694"/>
    <property type="match status" value="1"/>
</dbReference>
<dbReference type="CDD" id="cd01647">
    <property type="entry name" value="RT_LTR"/>
    <property type="match status" value="1"/>
</dbReference>
<dbReference type="SUPFAM" id="SSF47353">
    <property type="entry name" value="Retrovirus capsid dimerization domain-like"/>
    <property type="match status" value="1"/>
</dbReference>
<dbReference type="Pfam" id="PF00078">
    <property type="entry name" value="RVT_1"/>
    <property type="match status" value="1"/>
</dbReference>
<keyword evidence="4" id="KW-0540">Nuclease</keyword>
<sequence length="1378" mass="155725">NEQKDDLDAYLLRFERVAEGQKWPREQWATALSLCLSGEALSVSSRMPTPECTDYDKLRQALMLRFRMTGEGFREKFRSAAPMNGETCSQYCTRLRNFLDRWVELSKTTKDYEALFDLFLKERFLANCATPLELFLREKEDARLADMVARAEQYVEAHGWANFAKRAASKEKTETVSPRANEKPGAPNQMFTARGFEAKRCFLCSRPGHVAENCRAAASNQSPQQRRCFKCGKTGHLSWKCWQGDSTKPKETARGSASACIEEGYVELRSGEKVPVVNTGLARKDLEMSEGLPVVTGFVEGERARVLRDTGCNTVIVRRGLVHDENLTGTKSLIYLLDRSVLMLPEAWVVVDTPYFKGRLRAKCMDDPIYDLILGNVEGVRRADDPDPNWSAETAPAAPPLVRDREIPEKKDGCERETAVSEEQGGSGAPDSSSSQASPVVTRAQSRDKAPFRGLKVNRELPGISREELIEEQGKDPTLTVCFEKLDQACGGRKGDSHTFFMHGGVLTRKYTSKFGGEFVQVVVPKRYRNAVLELAHDGVMGGHQGTRRTLLKMRAEFFWPAMQADAKRYVASCDTCQRTTPKGHTRKAPLVKVPIIDTPFQKVAIDIVGPLNPRSAQGNRYILTMIDYATRYPDAVALPSIETERVAEALVQMFSRVGVPREVLSDRGTNFTSEVMKEVSRLLSVKQLHTAPYHPMANGLVERFNGTLKQMLKRMCREKPNDWDRYLAPLLFAYREVPQESLGFAPFELLYGRSVRGPLSVLRELWTNSEIPSETRTTYEYVLALRERLEHTCRLAHEELEKAGERYGRYYNLKSRKRSLKPGEQVLILLPTDHNKLLMQWRGPFTVVDRRGDVDYGVDLGHSTKTFHINMLKKYRERATSASVAGASAVLPSEEGDSSDITLPPPYQTQFSRDVAIGSNLTEGQMAEARELLREFEVIFSDLPGTTGSAECKLDMRTELPVYVKQYPLPFAVKEVVDQEVSDMLRLGIAERSVSAHNSPLLAVQKSDGTHRVCIDFRKLNECLVDDAEPMPRSDDLLAAVGHKRFFTKLDFAKGFWQVPLSEDSKPLTAFSTDTGHYQFRYMPFGIKTAPAIFTRLMRTILSGVPDVACYYDDVLIASTTWEQHCETLREVFTRIRNDGLTVKPLKCEVGMQEVAFLGHMIREGEKSPLPKTLQRIQDAPRPTTKRQVRSFLGLTGYYRDFIANYAAETAVLSDLTRKGQPGTVSWTSEHENAFVRLKQRLANAPILKLPDFEKSFILQTDASDRGIGAVLLQRHGDVLHPVAYASRKLLPREVAYSTIEKEALALVWGIEKFQAFLYGKRFLVQTDHQPLRFIKESQSANCRVLRWSLRLQVYDFRVEYIKGSENVGADYMSRID</sequence>
<dbReference type="Gene3D" id="3.30.70.270">
    <property type="match status" value="2"/>
</dbReference>
<dbReference type="GO" id="GO:0004190">
    <property type="term" value="F:aspartic-type endopeptidase activity"/>
    <property type="evidence" value="ECO:0007669"/>
    <property type="project" value="UniProtKB-KW"/>
</dbReference>
<keyword evidence="7 15" id="KW-0695">RNA-directed DNA polymerase</keyword>
<dbReference type="FunFam" id="1.10.340.70:FF:000001">
    <property type="entry name" value="Retrovirus-related Pol polyprotein from transposon gypsy-like Protein"/>
    <property type="match status" value="1"/>
</dbReference>
<dbReference type="InterPro" id="IPR000477">
    <property type="entry name" value="RT_dom"/>
</dbReference>
<evidence type="ECO:0000313" key="15">
    <source>
        <dbReference type="EMBL" id="JAR92756.1"/>
    </source>
</evidence>
<evidence type="ECO:0000259" key="14">
    <source>
        <dbReference type="PROSITE" id="PS50994"/>
    </source>
</evidence>
<evidence type="ECO:0000256" key="4">
    <source>
        <dbReference type="ARBA" id="ARBA00022722"/>
    </source>
</evidence>